<evidence type="ECO:0000256" key="4">
    <source>
        <dbReference type="ARBA" id="ARBA00022496"/>
    </source>
</evidence>
<keyword evidence="4" id="KW-0410">Iron transport</keyword>
<dbReference type="InterPro" id="IPR037066">
    <property type="entry name" value="Plug_dom_sf"/>
</dbReference>
<keyword evidence="13" id="KW-0732">Signal</keyword>
<feature type="region of interest" description="Disordered" evidence="12">
    <location>
        <begin position="138"/>
        <end position="189"/>
    </location>
</feature>
<reference evidence="16" key="1">
    <citation type="submission" date="2017-02" db="EMBL/GenBank/DDBJ databases">
        <authorList>
            <person name="Varghese N."/>
            <person name="Submissions S."/>
        </authorList>
    </citation>
    <scope>NUCLEOTIDE SEQUENCE [LARGE SCALE GENOMIC DNA]</scope>
    <source>
        <strain evidence="16">SM117</strain>
    </source>
</reference>
<dbReference type="PANTHER" id="PTHR47234:SF3">
    <property type="entry name" value="SECRETIN_TONB SHORT N-TERMINAL DOMAIN-CONTAINING PROTEIN"/>
    <property type="match status" value="1"/>
</dbReference>
<evidence type="ECO:0000256" key="1">
    <source>
        <dbReference type="ARBA" id="ARBA00004571"/>
    </source>
</evidence>
<evidence type="ECO:0000256" key="8">
    <source>
        <dbReference type="ARBA" id="ARBA00023136"/>
    </source>
</evidence>
<evidence type="ECO:0000256" key="7">
    <source>
        <dbReference type="ARBA" id="ARBA00023077"/>
    </source>
</evidence>
<dbReference type="CDD" id="cd01347">
    <property type="entry name" value="ligand_gated_channel"/>
    <property type="match status" value="1"/>
</dbReference>
<feature type="domain" description="Secretin/TonB short N-terminal" evidence="14">
    <location>
        <begin position="52"/>
        <end position="102"/>
    </location>
</feature>
<sequence length="861" mass="92416">MIAALLAGSMVGASPVPAWAQTKSQAAPVYEFNLPAQDLSDALRAVVRRAGLELYATSSDVNGVRAPGLNGKMSVREALDILLEGTGLEAEISDGAVLIMGPGQRRGAEAGEVSDKQIVVTGTHIRGAIPVAPVRTASREDIEEQGHSDLGDFIRSIPENYTGGQNPTVAGGGSQGVDNENSSSSSALNLRGLGPAATLTLLNGHRMAYDTVSQGVDISQIPLAAIDRIEIVTDGSSALYGSDAVGGVANVILRRDYEGAYVSARLGGSSDGGNFQQQYDALTGSRWDSGGVMVAGSFSDVTEISARDRSYTRSLDDSTTLVPWRRQYSLIAAGHQNLTDRLGLEFDAQYNKRVTQLSQPFTTTADVTTNGLQSRPKVQSATVSAGLHWDLGHAWTVSVTGVYGFSSNHITSHRYIGGAETLRTRLNYDNDVATGEVAAEGPLLDLPGGEARLALGAGYRHMGLDVFVRQETSGTSNITKDIRSGREVWFGYGELSLPLVGKANRMPLIERLQLSLAARYEDYPGTAHLLTPKAGVVYEPIEGLTLRGAWGKSFKTQTLYQQYQYRQGSLNPAAYFPGSPTNLPVLLVAGGNINLKPEKATTWNLGFKLVPKALDGFEFEATWFDIRYRDRVVSPVSSVLAIYTNPVYADYVTLNPSTAQVLAAIADLPQGLNNQTGEPFDPSAVGALVDASFQNAARQHLRGLDLAARYRIELAEDETLKLEGSASYLKSDQRLSAGYPLEELAGTIFDPPHWRGRLGATWRKDNVTLSAFGSYIGGVTDDRFSPIEHVKSFTTLDFVGHLRSQAQSGIGQGVDLTVSIQNLFNEKPDTIQNTIPVYPPYDSTNYSSIGRVITIAVSKAL</sequence>
<evidence type="ECO:0000256" key="3">
    <source>
        <dbReference type="ARBA" id="ARBA00022452"/>
    </source>
</evidence>
<evidence type="ECO:0000256" key="6">
    <source>
        <dbReference type="ARBA" id="ARBA00023004"/>
    </source>
</evidence>
<gene>
    <name evidence="15" type="ORF">SAMN06295987_1165</name>
</gene>
<evidence type="ECO:0000256" key="9">
    <source>
        <dbReference type="ARBA" id="ARBA00023237"/>
    </source>
</evidence>
<keyword evidence="5 10" id="KW-0812">Transmembrane</keyword>
<evidence type="ECO:0000256" key="10">
    <source>
        <dbReference type="PROSITE-ProRule" id="PRU01360"/>
    </source>
</evidence>
<proteinExistence type="inferred from homology"/>
<keyword evidence="8 10" id="KW-0472">Membrane</keyword>
<dbReference type="InterPro" id="IPR036942">
    <property type="entry name" value="Beta-barrel_TonB_sf"/>
</dbReference>
<dbReference type="EMBL" id="FVZE01000016">
    <property type="protein sequence ID" value="SLK11813.1"/>
    <property type="molecule type" value="Genomic_DNA"/>
</dbReference>
<evidence type="ECO:0000259" key="14">
    <source>
        <dbReference type="SMART" id="SM00965"/>
    </source>
</evidence>
<dbReference type="Pfam" id="PF00593">
    <property type="entry name" value="TonB_dep_Rec_b-barrel"/>
    <property type="match status" value="1"/>
</dbReference>
<dbReference type="GO" id="GO:0009279">
    <property type="term" value="C:cell outer membrane"/>
    <property type="evidence" value="ECO:0007669"/>
    <property type="project" value="UniProtKB-SubCell"/>
</dbReference>
<evidence type="ECO:0000256" key="11">
    <source>
        <dbReference type="RuleBase" id="RU003357"/>
    </source>
</evidence>
<organism evidence="15 16">
    <name type="scientific">Novosphingobium mathurense</name>
    <dbReference type="NCBI Taxonomy" id="428990"/>
    <lineage>
        <taxon>Bacteria</taxon>
        <taxon>Pseudomonadati</taxon>
        <taxon>Pseudomonadota</taxon>
        <taxon>Alphaproteobacteria</taxon>
        <taxon>Sphingomonadales</taxon>
        <taxon>Sphingomonadaceae</taxon>
        <taxon>Novosphingobium</taxon>
    </lineage>
</organism>
<keyword evidence="16" id="KW-1185">Reference proteome</keyword>
<evidence type="ECO:0000256" key="12">
    <source>
        <dbReference type="SAM" id="MobiDB-lite"/>
    </source>
</evidence>
<dbReference type="Gene3D" id="3.55.50.30">
    <property type="match status" value="1"/>
</dbReference>
<evidence type="ECO:0000313" key="15">
    <source>
        <dbReference type="EMBL" id="SLK11813.1"/>
    </source>
</evidence>
<dbReference type="GO" id="GO:0006826">
    <property type="term" value="P:iron ion transport"/>
    <property type="evidence" value="ECO:0007669"/>
    <property type="project" value="UniProtKB-KW"/>
</dbReference>
<feature type="signal peptide" evidence="13">
    <location>
        <begin position="1"/>
        <end position="20"/>
    </location>
</feature>
<dbReference type="STRING" id="428990.SAMN06295987_1165"/>
<dbReference type="PANTHER" id="PTHR47234">
    <property type="match status" value="1"/>
</dbReference>
<keyword evidence="15" id="KW-0675">Receptor</keyword>
<dbReference type="InterPro" id="IPR000531">
    <property type="entry name" value="Beta-barrel_TonB"/>
</dbReference>
<keyword evidence="4" id="KW-0406">Ion transport</keyword>
<dbReference type="SMART" id="SM00965">
    <property type="entry name" value="STN"/>
    <property type="match status" value="1"/>
</dbReference>
<feature type="compositionally biased region" description="Basic and acidic residues" evidence="12">
    <location>
        <begin position="138"/>
        <end position="152"/>
    </location>
</feature>
<evidence type="ECO:0000256" key="2">
    <source>
        <dbReference type="ARBA" id="ARBA00022448"/>
    </source>
</evidence>
<evidence type="ECO:0000313" key="16">
    <source>
        <dbReference type="Proteomes" id="UP000190989"/>
    </source>
</evidence>
<dbReference type="Pfam" id="PF07715">
    <property type="entry name" value="Plug"/>
    <property type="match status" value="1"/>
</dbReference>
<accession>A0A1U6IUZ9</accession>
<evidence type="ECO:0000256" key="13">
    <source>
        <dbReference type="SAM" id="SignalP"/>
    </source>
</evidence>
<keyword evidence="7 11" id="KW-0798">TonB box</keyword>
<keyword evidence="2 10" id="KW-0813">Transport</keyword>
<dbReference type="Gene3D" id="2.40.170.20">
    <property type="entry name" value="TonB-dependent receptor, beta-barrel domain"/>
    <property type="match status" value="1"/>
</dbReference>
<dbReference type="InterPro" id="IPR012910">
    <property type="entry name" value="Plug_dom"/>
</dbReference>
<dbReference type="Proteomes" id="UP000190989">
    <property type="component" value="Unassembled WGS sequence"/>
</dbReference>
<name>A0A1U6IUZ9_9SPHN</name>
<keyword evidence="6" id="KW-0408">Iron</keyword>
<evidence type="ECO:0000256" key="5">
    <source>
        <dbReference type="ARBA" id="ARBA00022692"/>
    </source>
</evidence>
<feature type="chain" id="PRO_5013205336" evidence="13">
    <location>
        <begin position="21"/>
        <end position="861"/>
    </location>
</feature>
<dbReference type="SUPFAM" id="SSF56935">
    <property type="entry name" value="Porins"/>
    <property type="match status" value="1"/>
</dbReference>
<dbReference type="Gene3D" id="2.170.130.10">
    <property type="entry name" value="TonB-dependent receptor, plug domain"/>
    <property type="match status" value="1"/>
</dbReference>
<dbReference type="InterPro" id="IPR011662">
    <property type="entry name" value="Secretin/TonB_short_N"/>
</dbReference>
<dbReference type="InterPro" id="IPR039426">
    <property type="entry name" value="TonB-dep_rcpt-like"/>
</dbReference>
<protein>
    <submittedName>
        <fullName evidence="15">Outer membrane receptor for ferrienterochelin and colicins</fullName>
    </submittedName>
</protein>
<keyword evidence="9 10" id="KW-0998">Cell outer membrane</keyword>
<comment type="subcellular location">
    <subcellularLocation>
        <location evidence="1 10">Cell outer membrane</location>
        <topology evidence="1 10">Multi-pass membrane protein</topology>
    </subcellularLocation>
</comment>
<keyword evidence="3 10" id="KW-1134">Transmembrane beta strand</keyword>
<dbReference type="PROSITE" id="PS52016">
    <property type="entry name" value="TONB_DEPENDENT_REC_3"/>
    <property type="match status" value="1"/>
</dbReference>
<dbReference type="AlphaFoldDB" id="A0A1U6IUZ9"/>
<comment type="similarity">
    <text evidence="10 11">Belongs to the TonB-dependent receptor family.</text>
</comment>
<dbReference type="Pfam" id="PF07660">
    <property type="entry name" value="STN"/>
    <property type="match status" value="1"/>
</dbReference>